<feature type="transmembrane region" description="Helical" evidence="1">
    <location>
        <begin position="205"/>
        <end position="227"/>
    </location>
</feature>
<keyword evidence="1" id="KW-1133">Transmembrane helix</keyword>
<dbReference type="EMBL" id="CP002330">
    <property type="protein sequence ID" value="ADQ46624.1"/>
    <property type="molecule type" value="Genomic_DNA"/>
</dbReference>
<dbReference type="OrthoDB" id="1716932at2"/>
<evidence type="ECO:0008006" key="4">
    <source>
        <dbReference type="Google" id="ProtNLM"/>
    </source>
</evidence>
<feature type="transmembrane region" description="Helical" evidence="1">
    <location>
        <begin position="164"/>
        <end position="184"/>
    </location>
</feature>
<reference key="1">
    <citation type="submission" date="2010-11" db="EMBL/GenBank/DDBJ databases">
        <title>Complete sequence of Caldicellulosiruptor kronotskyensis 2002.</title>
        <authorList>
            <consortium name="US DOE Joint Genome Institute"/>
            <person name="Lucas S."/>
            <person name="Copeland A."/>
            <person name="Lapidus A."/>
            <person name="Cheng J.-F."/>
            <person name="Bruce D."/>
            <person name="Goodwin L."/>
            <person name="Pitluck S."/>
            <person name="Davenport K."/>
            <person name="Detter J.C."/>
            <person name="Han C."/>
            <person name="Tapia R."/>
            <person name="Land M."/>
            <person name="Hauser L."/>
            <person name="Jeffries C."/>
            <person name="Kyrpides N."/>
            <person name="Ivanova N."/>
            <person name="Mikhailova N."/>
            <person name="Blumer-Schuette S.E."/>
            <person name="Kelly R.M."/>
            <person name="Woyke T."/>
        </authorList>
    </citation>
    <scope>NUCLEOTIDE SEQUENCE</scope>
    <source>
        <strain>2002</strain>
    </source>
</reference>
<dbReference type="KEGG" id="ckn:Calkro_1775"/>
<name>E4SFU9_CALK2</name>
<reference evidence="2 3" key="2">
    <citation type="journal article" date="2011" name="J. Bacteriol.">
        <title>Complete genome sequences for the anaerobic, extremely thermophilic plant biomass-degrading bacteria Caldicellulosiruptor hydrothermalis, Caldicellulosiruptor kristjanssonii, Caldicellulosiruptor kronotskyensis, Caldicellulosiruptor owensenis, and Caldicellulosiruptor lactoaceticus.</title>
        <authorList>
            <person name="Blumer-Schuette S.E."/>
            <person name="Ozdemir I."/>
            <person name="Mistry D."/>
            <person name="Lucas S."/>
            <person name="Lapidus A."/>
            <person name="Cheng J.F."/>
            <person name="Goodwin L.A."/>
            <person name="Pitluck S."/>
            <person name="Land M.L."/>
            <person name="Hauser L.J."/>
            <person name="Woyke T."/>
            <person name="Mikhailova N."/>
            <person name="Pati A."/>
            <person name="Kyrpides N.C."/>
            <person name="Ivanova N."/>
            <person name="Detter J.C."/>
            <person name="Walston-Davenport K."/>
            <person name="Han S."/>
            <person name="Adams M.W."/>
            <person name="Kelly R.M."/>
        </authorList>
    </citation>
    <scope>NUCLEOTIDE SEQUENCE [LARGE SCALE GENOMIC DNA]</scope>
    <source>
        <strain evidence="3">DSM 18902 / VKM B-2412 / 2002</strain>
    </source>
</reference>
<feature type="transmembrane region" description="Helical" evidence="1">
    <location>
        <begin position="233"/>
        <end position="252"/>
    </location>
</feature>
<dbReference type="Proteomes" id="UP000006835">
    <property type="component" value="Chromosome"/>
</dbReference>
<dbReference type="Pfam" id="PF09991">
    <property type="entry name" value="DUF2232"/>
    <property type="match status" value="1"/>
</dbReference>
<evidence type="ECO:0000256" key="1">
    <source>
        <dbReference type="SAM" id="Phobius"/>
    </source>
</evidence>
<feature type="transmembrane region" description="Helical" evidence="1">
    <location>
        <begin position="47"/>
        <end position="65"/>
    </location>
</feature>
<accession>E4SFU9</accession>
<sequence>MNNKLLKEGLISVVIGVFQIILFLLQFNPVLTLAGFPLYVVAVKENFVKRMAISYAISVLILMIIGKSPINFLFLLITFILPICVFLLLQISKTTVMDFATLTAGFLLYQVLVIKAIKVLYKKDEVAQVLSLLKGMFESYFRVIGDDNLSDRLVEFFKLMMPGFVIVEAIVFALFGYYIAKFVANKVGIQKEFLPFSKLFMPKEVTVGVVVFFILSLFPTTVGAFYVVVSNMIIILLLLLFIQSLSLIYAVIEEKINSQFIRGWLFTVLIIFGMQFLILMIFIGFLDLILDFKKRKPKRVEL</sequence>
<gene>
    <name evidence="2" type="ordered locus">Calkro_1775</name>
</gene>
<evidence type="ECO:0000313" key="2">
    <source>
        <dbReference type="EMBL" id="ADQ46624.1"/>
    </source>
</evidence>
<dbReference type="InterPro" id="IPR018710">
    <property type="entry name" value="DUF2232"/>
</dbReference>
<evidence type="ECO:0000313" key="3">
    <source>
        <dbReference type="Proteomes" id="UP000006835"/>
    </source>
</evidence>
<feature type="transmembrane region" description="Helical" evidence="1">
    <location>
        <begin position="264"/>
        <end position="286"/>
    </location>
</feature>
<feature type="transmembrane region" description="Helical" evidence="1">
    <location>
        <begin position="97"/>
        <end position="114"/>
    </location>
</feature>
<protein>
    <recommendedName>
        <fullName evidence="4">DUF2232 domain-containing protein</fullName>
    </recommendedName>
</protein>
<proteinExistence type="predicted"/>
<dbReference type="RefSeq" id="WP_013430712.1">
    <property type="nucleotide sequence ID" value="NC_014720.1"/>
</dbReference>
<dbReference type="AlphaFoldDB" id="E4SFU9"/>
<dbReference type="PATRIC" id="fig|632348.3.peg.1872"/>
<feature type="transmembrane region" description="Helical" evidence="1">
    <location>
        <begin position="72"/>
        <end position="91"/>
    </location>
</feature>
<keyword evidence="3" id="KW-1185">Reference proteome</keyword>
<organism evidence="2 3">
    <name type="scientific">Caldicellulosiruptor kronotskyensis (strain DSM 18902 / VKM B-2412 / 2002)</name>
    <dbReference type="NCBI Taxonomy" id="632348"/>
    <lineage>
        <taxon>Bacteria</taxon>
        <taxon>Bacillati</taxon>
        <taxon>Bacillota</taxon>
        <taxon>Bacillota incertae sedis</taxon>
        <taxon>Caldicellulosiruptorales</taxon>
        <taxon>Caldicellulosiruptoraceae</taxon>
        <taxon>Caldicellulosiruptor</taxon>
    </lineage>
</organism>
<keyword evidence="1" id="KW-0472">Membrane</keyword>
<keyword evidence="1" id="KW-0812">Transmembrane</keyword>
<dbReference type="HOGENOM" id="CLU_896254_0_0_9"/>